<dbReference type="EMBL" id="ML120407">
    <property type="protein sequence ID" value="RPA97104.1"/>
    <property type="molecule type" value="Genomic_DNA"/>
</dbReference>
<evidence type="ECO:0000313" key="3">
    <source>
        <dbReference type="Proteomes" id="UP000276215"/>
    </source>
</evidence>
<feature type="transmembrane region" description="Helical" evidence="1">
    <location>
        <begin position="47"/>
        <end position="64"/>
    </location>
</feature>
<evidence type="ECO:0000256" key="1">
    <source>
        <dbReference type="SAM" id="Phobius"/>
    </source>
</evidence>
<evidence type="ECO:0000313" key="2">
    <source>
        <dbReference type="EMBL" id="RPA97104.1"/>
    </source>
</evidence>
<keyword evidence="1" id="KW-1133">Transmembrane helix</keyword>
<feature type="transmembrane region" description="Helical" evidence="1">
    <location>
        <begin position="20"/>
        <end position="40"/>
    </location>
</feature>
<reference evidence="2 3" key="1">
    <citation type="journal article" date="2018" name="Nat. Ecol. Evol.">
        <title>Pezizomycetes genomes reveal the molecular basis of ectomycorrhizal truffle lifestyle.</title>
        <authorList>
            <person name="Murat C."/>
            <person name="Payen T."/>
            <person name="Noel B."/>
            <person name="Kuo A."/>
            <person name="Morin E."/>
            <person name="Chen J."/>
            <person name="Kohler A."/>
            <person name="Krizsan K."/>
            <person name="Balestrini R."/>
            <person name="Da Silva C."/>
            <person name="Montanini B."/>
            <person name="Hainaut M."/>
            <person name="Levati E."/>
            <person name="Barry K.W."/>
            <person name="Belfiori B."/>
            <person name="Cichocki N."/>
            <person name="Clum A."/>
            <person name="Dockter R.B."/>
            <person name="Fauchery L."/>
            <person name="Guy J."/>
            <person name="Iotti M."/>
            <person name="Le Tacon F."/>
            <person name="Lindquist E.A."/>
            <person name="Lipzen A."/>
            <person name="Malagnac F."/>
            <person name="Mello A."/>
            <person name="Molinier V."/>
            <person name="Miyauchi S."/>
            <person name="Poulain J."/>
            <person name="Riccioni C."/>
            <person name="Rubini A."/>
            <person name="Sitrit Y."/>
            <person name="Splivallo R."/>
            <person name="Traeger S."/>
            <person name="Wang M."/>
            <person name="Zifcakova L."/>
            <person name="Wipf D."/>
            <person name="Zambonelli A."/>
            <person name="Paolocci F."/>
            <person name="Nowrousian M."/>
            <person name="Ottonello S."/>
            <person name="Baldrian P."/>
            <person name="Spatafora J.W."/>
            <person name="Henrissat B."/>
            <person name="Nagy L.G."/>
            <person name="Aury J.M."/>
            <person name="Wincker P."/>
            <person name="Grigoriev I.V."/>
            <person name="Bonfante P."/>
            <person name="Martin F.M."/>
        </authorList>
    </citation>
    <scope>NUCLEOTIDE SEQUENCE [LARGE SCALE GENOMIC DNA]</scope>
    <source>
        <strain evidence="2 3">120613-1</strain>
    </source>
</reference>
<keyword evidence="1" id="KW-0812">Transmembrane</keyword>
<name>A0A3N4JTS5_9PEZI</name>
<keyword evidence="1" id="KW-0472">Membrane</keyword>
<protein>
    <submittedName>
        <fullName evidence="2">Uncharacterized protein</fullName>
    </submittedName>
</protein>
<dbReference type="AlphaFoldDB" id="A0A3N4JTS5"/>
<gene>
    <name evidence="2" type="ORF">L873DRAFT_1148578</name>
</gene>
<sequence length="117" mass="13615">MVWYCVVFYEITGQGLSYLSIYLFTYSFSIYLSGFFLLVCLFGSIRIIQVWCAFFIIHCSIPIPCHPFPLIMLLLSDIPIPISTSFAFFFPKKKKRYPFPHFPIPIPTPTYPPTHCT</sequence>
<organism evidence="2 3">
    <name type="scientific">Choiromyces venosus 120613-1</name>
    <dbReference type="NCBI Taxonomy" id="1336337"/>
    <lineage>
        <taxon>Eukaryota</taxon>
        <taxon>Fungi</taxon>
        <taxon>Dikarya</taxon>
        <taxon>Ascomycota</taxon>
        <taxon>Pezizomycotina</taxon>
        <taxon>Pezizomycetes</taxon>
        <taxon>Pezizales</taxon>
        <taxon>Tuberaceae</taxon>
        <taxon>Choiromyces</taxon>
    </lineage>
</organism>
<proteinExistence type="predicted"/>
<dbReference type="Proteomes" id="UP000276215">
    <property type="component" value="Unassembled WGS sequence"/>
</dbReference>
<keyword evidence="3" id="KW-1185">Reference proteome</keyword>
<feature type="transmembrane region" description="Helical" evidence="1">
    <location>
        <begin position="70"/>
        <end position="90"/>
    </location>
</feature>
<accession>A0A3N4JTS5</accession>